<evidence type="ECO:0000259" key="3">
    <source>
        <dbReference type="Pfam" id="PF20148"/>
    </source>
</evidence>
<dbReference type="RefSeq" id="WP_045778707.1">
    <property type="nucleotide sequence ID" value="NZ_LAJX01000063.1"/>
</dbReference>
<feature type="chain" id="PRO_5002462387" description="DUF6531 domain-containing protein" evidence="2">
    <location>
        <begin position="24"/>
        <end position="251"/>
    </location>
</feature>
<evidence type="ECO:0000256" key="2">
    <source>
        <dbReference type="SAM" id="SignalP"/>
    </source>
</evidence>
<keyword evidence="5" id="KW-1185">Reference proteome</keyword>
<dbReference type="Pfam" id="PF20148">
    <property type="entry name" value="DUF6531"/>
    <property type="match status" value="1"/>
</dbReference>
<dbReference type="EMBL" id="LAJX01000063">
    <property type="protein sequence ID" value="KJV07093.1"/>
    <property type="molecule type" value="Genomic_DNA"/>
</dbReference>
<feature type="domain" description="DUF6531" evidence="3">
    <location>
        <begin position="172"/>
        <end position="251"/>
    </location>
</feature>
<sequence length="251" mass="28096">MKHNCFLLPIIIFTAFFTSTAKAVEYHWEYGGGPWHYFSSYDEACSYHLELLQKLAQSPLNIQYGIYTNVTLLAGRATQFDFQGCPKFWECRYRRDIYFPSGQITTNYPLQAFGRSGDECVTPKTFKVAYGSCASPTDDTKNPPGGSCSTTSNHNGSSASNQGNIIGGSSVGNPINFITGNKLLDETDIPAIGDSPLQFRRHYNSLKNYQYQSGFGSIGRSRDPMGLHWWHNYHKGLTVKSSTVQYTRENG</sequence>
<proteinExistence type="predicted"/>
<feature type="non-terminal residue" evidence="4">
    <location>
        <position position="251"/>
    </location>
</feature>
<feature type="signal peptide" evidence="2">
    <location>
        <begin position="1"/>
        <end position="23"/>
    </location>
</feature>
<feature type="region of interest" description="Disordered" evidence="1">
    <location>
        <begin position="135"/>
        <end position="165"/>
    </location>
</feature>
<evidence type="ECO:0000313" key="5">
    <source>
        <dbReference type="Proteomes" id="UP000033684"/>
    </source>
</evidence>
<reference evidence="4 5" key="2">
    <citation type="journal article" date="2016" name="Microb. Ecol.">
        <title>Genome Characteristics of a Novel Type I Methanotroph (Sn10-6) Isolated from a Flooded Indian Rice Field.</title>
        <authorList>
            <person name="Rahalkar M.C."/>
            <person name="Pandit P.S."/>
            <person name="Dhakephalkar P.K."/>
            <person name="Pore S."/>
            <person name="Arora P."/>
            <person name="Kapse N."/>
        </authorList>
    </citation>
    <scope>NUCLEOTIDE SEQUENCE [LARGE SCALE GENOMIC DNA]</scope>
    <source>
        <strain evidence="4 5">Sn10-6</strain>
    </source>
</reference>
<reference evidence="5" key="1">
    <citation type="submission" date="2015-03" db="EMBL/GenBank/DDBJ databases">
        <title>Draft genome sequence of a novel methanotroph (Sn10-6) isolated from flooded ricefield rhizosphere in India.</title>
        <authorList>
            <person name="Pandit P.S."/>
            <person name="Pore S.D."/>
            <person name="Arora P."/>
            <person name="Kapse N.G."/>
            <person name="Dhakephalkar P.K."/>
            <person name="Rahalkar M.C."/>
        </authorList>
    </citation>
    <scope>NUCLEOTIDE SEQUENCE [LARGE SCALE GENOMIC DNA]</scope>
    <source>
        <strain evidence="5">Sn10-6</strain>
    </source>
</reference>
<dbReference type="Proteomes" id="UP000033684">
    <property type="component" value="Unassembled WGS sequence"/>
</dbReference>
<organism evidence="4 5">
    <name type="scientific">Methylocucumis oryzae</name>
    <dbReference type="NCBI Taxonomy" id="1632867"/>
    <lineage>
        <taxon>Bacteria</taxon>
        <taxon>Pseudomonadati</taxon>
        <taxon>Pseudomonadota</taxon>
        <taxon>Gammaproteobacteria</taxon>
        <taxon>Methylococcales</taxon>
        <taxon>Methylococcaceae</taxon>
        <taxon>Methylocucumis</taxon>
    </lineage>
</organism>
<evidence type="ECO:0000256" key="1">
    <source>
        <dbReference type="SAM" id="MobiDB-lite"/>
    </source>
</evidence>
<evidence type="ECO:0000313" key="4">
    <source>
        <dbReference type="EMBL" id="KJV07093.1"/>
    </source>
</evidence>
<name>A0A0F3IKP7_9GAMM</name>
<keyword evidence="2" id="KW-0732">Signal</keyword>
<protein>
    <recommendedName>
        <fullName evidence="3">DUF6531 domain-containing protein</fullName>
    </recommendedName>
</protein>
<comment type="caution">
    <text evidence="4">The sequence shown here is derived from an EMBL/GenBank/DDBJ whole genome shotgun (WGS) entry which is preliminary data.</text>
</comment>
<accession>A0A0F3IKP7</accession>
<dbReference type="InterPro" id="IPR045351">
    <property type="entry name" value="DUF6531"/>
</dbReference>
<gene>
    <name evidence="4" type="ORF">VZ94_07155</name>
</gene>
<dbReference type="AlphaFoldDB" id="A0A0F3IKP7"/>
<feature type="compositionally biased region" description="Polar residues" evidence="1">
    <location>
        <begin position="147"/>
        <end position="164"/>
    </location>
</feature>